<gene>
    <name evidence="1" type="ORF">EUAN_06950</name>
</gene>
<dbReference type="Proteomes" id="UP000180254">
    <property type="component" value="Unassembled WGS sequence"/>
</dbReference>
<organism evidence="1 2">
    <name type="scientific">Andreesenia angusta</name>
    <dbReference type="NCBI Taxonomy" id="39480"/>
    <lineage>
        <taxon>Bacteria</taxon>
        <taxon>Bacillati</taxon>
        <taxon>Bacillota</taxon>
        <taxon>Tissierellia</taxon>
        <taxon>Tissierellales</taxon>
        <taxon>Gottschalkiaceae</taxon>
        <taxon>Andreesenia</taxon>
    </lineage>
</organism>
<evidence type="ECO:0000313" key="1">
    <source>
        <dbReference type="EMBL" id="OHW62911.1"/>
    </source>
</evidence>
<keyword evidence="2" id="KW-1185">Reference proteome</keyword>
<comment type="caution">
    <text evidence="1">The sequence shown here is derived from an EMBL/GenBank/DDBJ whole genome shotgun (WGS) entry which is preliminary data.</text>
</comment>
<dbReference type="STRING" id="39480.EUAN_06950"/>
<accession>A0A1S1V8H0</accession>
<evidence type="ECO:0000313" key="2">
    <source>
        <dbReference type="Proteomes" id="UP000180254"/>
    </source>
</evidence>
<dbReference type="EMBL" id="MKIE01000002">
    <property type="protein sequence ID" value="OHW62911.1"/>
    <property type="molecule type" value="Genomic_DNA"/>
</dbReference>
<dbReference type="Pfam" id="PF05521">
    <property type="entry name" value="Phage_HCP"/>
    <property type="match status" value="1"/>
</dbReference>
<name>A0A1S1V8H0_9FIRM</name>
<dbReference type="InterPro" id="IPR008767">
    <property type="entry name" value="Phage_SPP1_head-tail_adaptor"/>
</dbReference>
<reference evidence="1 2" key="1">
    <citation type="submission" date="2016-09" db="EMBL/GenBank/DDBJ databases">
        <title>Genome sequence of Eubacterium angustum.</title>
        <authorList>
            <person name="Poehlein A."/>
            <person name="Daniel R."/>
        </authorList>
    </citation>
    <scope>NUCLEOTIDE SEQUENCE [LARGE SCALE GENOMIC DNA]</scope>
    <source>
        <strain evidence="1 2">DSM 1989</strain>
    </source>
</reference>
<protein>
    <submittedName>
        <fullName evidence="1">Phage head-tail joining protein</fullName>
    </submittedName>
</protein>
<dbReference type="InterPro" id="IPR038666">
    <property type="entry name" value="SSP1_head-tail_sf"/>
</dbReference>
<proteinExistence type="predicted"/>
<dbReference type="OrthoDB" id="9808209at2"/>
<dbReference type="Gene3D" id="2.40.10.270">
    <property type="entry name" value="Bacteriophage SPP1 head-tail adaptor protein"/>
    <property type="match status" value="1"/>
</dbReference>
<sequence>MDPGDLRNKIQVHTKQLLQNELMEEEYVYAPLKYVWGQIVPKGNKLGYGQSETEYAESTHRIRVRAQSLPDIDNTYKMEYRGQIYEVLYFDFDYKRGEFLDIQVRLKTE</sequence>
<dbReference type="RefSeq" id="WP_071061735.1">
    <property type="nucleotide sequence ID" value="NZ_MKIE01000002.1"/>
</dbReference>
<dbReference type="AlphaFoldDB" id="A0A1S1V8H0"/>